<proteinExistence type="predicted"/>
<dbReference type="NCBIfam" id="TIGR02595">
    <property type="entry name" value="PEP_CTERM"/>
    <property type="match status" value="1"/>
</dbReference>
<organism evidence="3 4">
    <name type="scientific">Rugamonas rubra</name>
    <dbReference type="NCBI Taxonomy" id="758825"/>
    <lineage>
        <taxon>Bacteria</taxon>
        <taxon>Pseudomonadati</taxon>
        <taxon>Pseudomonadota</taxon>
        <taxon>Betaproteobacteria</taxon>
        <taxon>Burkholderiales</taxon>
        <taxon>Oxalobacteraceae</taxon>
        <taxon>Telluria group</taxon>
        <taxon>Rugamonas</taxon>
    </lineage>
</organism>
<dbReference type="Proteomes" id="UP000199470">
    <property type="component" value="Unassembled WGS sequence"/>
</dbReference>
<accession>A0A1I4L2A9</accession>
<dbReference type="Pfam" id="PF07589">
    <property type="entry name" value="PEP-CTERM"/>
    <property type="match status" value="1"/>
</dbReference>
<reference evidence="3 4" key="1">
    <citation type="submission" date="2016-10" db="EMBL/GenBank/DDBJ databases">
        <authorList>
            <person name="de Groot N.N."/>
        </authorList>
    </citation>
    <scope>NUCLEOTIDE SEQUENCE [LARGE SCALE GENOMIC DNA]</scope>
    <source>
        <strain evidence="3 4">ATCC 43154</strain>
    </source>
</reference>
<evidence type="ECO:0000313" key="3">
    <source>
        <dbReference type="EMBL" id="SFL84807.1"/>
    </source>
</evidence>
<dbReference type="OrthoDB" id="8756107at2"/>
<feature type="signal peptide" evidence="1">
    <location>
        <begin position="1"/>
        <end position="28"/>
    </location>
</feature>
<evidence type="ECO:0000313" key="4">
    <source>
        <dbReference type="Proteomes" id="UP000199470"/>
    </source>
</evidence>
<keyword evidence="1" id="KW-0732">Signal</keyword>
<feature type="domain" description="Ice-binding protein C-terminal" evidence="2">
    <location>
        <begin position="184"/>
        <end position="208"/>
    </location>
</feature>
<keyword evidence="4" id="KW-1185">Reference proteome</keyword>
<evidence type="ECO:0000259" key="2">
    <source>
        <dbReference type="Pfam" id="PF07589"/>
    </source>
</evidence>
<protein>
    <submittedName>
        <fullName evidence="3">PEP-CTERM protein-sorting domain-containing protein/MYXO-CTERM domain-containing protein</fullName>
    </submittedName>
</protein>
<sequence>MFAHTTSLTLRRSLLALALSALAGAASADVLHVELDTSGFGPLSWIDLQFNPGNMNGVVLAEVSLSHLSGFDASLAPELIGDVTGSAASGFHFANTTSWNDLFHAVRGKVSFDVTFSGLADPSFNTIQSAFSVSLYGADKVTQLGNAAADGSLLRLDWTPSAVAGGKGSVSTGYLDGANVSVSAVPEPSSWLMLGAGLAMLGGAVRRRNKAALPAA</sequence>
<feature type="chain" id="PRO_5011527177" evidence="1">
    <location>
        <begin position="29"/>
        <end position="216"/>
    </location>
</feature>
<gene>
    <name evidence="3" type="ORF">SAMN02982985_01769</name>
</gene>
<dbReference type="NCBIfam" id="NF038129">
    <property type="entry name" value="PEP_NF038129"/>
    <property type="match status" value="1"/>
</dbReference>
<name>A0A1I4L2A9_9BURK</name>
<dbReference type="EMBL" id="FOTW01000008">
    <property type="protein sequence ID" value="SFL84807.1"/>
    <property type="molecule type" value="Genomic_DNA"/>
</dbReference>
<dbReference type="STRING" id="758825.SAMN02982985_01769"/>
<dbReference type="AlphaFoldDB" id="A0A1I4L2A9"/>
<dbReference type="InterPro" id="IPR013424">
    <property type="entry name" value="Ice-binding_C"/>
</dbReference>
<evidence type="ECO:0000256" key="1">
    <source>
        <dbReference type="SAM" id="SignalP"/>
    </source>
</evidence>